<organism evidence="1 2">
    <name type="scientific">Moniliophthora roreri</name>
    <name type="common">Frosty pod rot fungus</name>
    <name type="synonym">Monilia roreri</name>
    <dbReference type="NCBI Taxonomy" id="221103"/>
    <lineage>
        <taxon>Eukaryota</taxon>
        <taxon>Fungi</taxon>
        <taxon>Dikarya</taxon>
        <taxon>Basidiomycota</taxon>
        <taxon>Agaricomycotina</taxon>
        <taxon>Agaricomycetes</taxon>
        <taxon>Agaricomycetidae</taxon>
        <taxon>Agaricales</taxon>
        <taxon>Marasmiineae</taxon>
        <taxon>Marasmiaceae</taxon>
        <taxon>Moniliophthora</taxon>
    </lineage>
</organism>
<sequence>MFIGYEWIKKHNPDINWTTKLEDDSDEEDDEIEPGDQILMIDIEHEIQIRARENILTGIAIEAGKKEKEKSFEDIILEHY</sequence>
<name>A0A0W0G932_MONRR</name>
<comment type="caution">
    <text evidence="1">The sequence shown here is derived from an EMBL/GenBank/DDBJ whole genome shotgun (WGS) entry which is preliminary data.</text>
</comment>
<reference evidence="1 2" key="1">
    <citation type="submission" date="2015-12" db="EMBL/GenBank/DDBJ databases">
        <title>Draft genome sequence of Moniliophthora roreri, the causal agent of frosty pod rot of cacao.</title>
        <authorList>
            <person name="Aime M.C."/>
            <person name="Diaz-Valderrama J.R."/>
            <person name="Kijpornyongpan T."/>
            <person name="Phillips-Mora W."/>
        </authorList>
    </citation>
    <scope>NUCLEOTIDE SEQUENCE [LARGE SCALE GENOMIC DNA]</scope>
    <source>
        <strain evidence="1 2">MCA 2952</strain>
    </source>
</reference>
<accession>A0A0W0G932</accession>
<gene>
    <name evidence="1" type="ORF">WG66_2348</name>
</gene>
<evidence type="ECO:0000313" key="2">
    <source>
        <dbReference type="Proteomes" id="UP000054988"/>
    </source>
</evidence>
<dbReference type="AlphaFoldDB" id="A0A0W0G932"/>
<evidence type="ECO:0000313" key="1">
    <source>
        <dbReference type="EMBL" id="KTB45074.1"/>
    </source>
</evidence>
<proteinExistence type="predicted"/>
<protein>
    <submittedName>
        <fullName evidence="1">Putative pro-pol protein</fullName>
    </submittedName>
</protein>
<dbReference type="Proteomes" id="UP000054988">
    <property type="component" value="Unassembled WGS sequence"/>
</dbReference>
<dbReference type="EMBL" id="LATX01000786">
    <property type="protein sequence ID" value="KTB45074.1"/>
    <property type="molecule type" value="Genomic_DNA"/>
</dbReference>